<dbReference type="PANTHER" id="PTHR43820">
    <property type="entry name" value="HIGH-AFFINITY BRANCHED-CHAIN AMINO ACID TRANSPORT ATP-BINDING PROTEIN LIVF"/>
    <property type="match status" value="1"/>
</dbReference>
<dbReference type="GO" id="GO:0005524">
    <property type="term" value="F:ATP binding"/>
    <property type="evidence" value="ECO:0007669"/>
    <property type="project" value="UniProtKB-KW"/>
</dbReference>
<keyword evidence="2" id="KW-0813">Transport</keyword>
<dbReference type="GO" id="GO:0015658">
    <property type="term" value="F:branched-chain amino acid transmembrane transporter activity"/>
    <property type="evidence" value="ECO:0007669"/>
    <property type="project" value="TreeGrafter"/>
</dbReference>
<dbReference type="EMBL" id="FMIC01000002">
    <property type="protein sequence ID" value="SCL73586.1"/>
    <property type="molecule type" value="Genomic_DNA"/>
</dbReference>
<keyword evidence="5" id="KW-0029">Amino-acid transport</keyword>
<dbReference type="InterPro" id="IPR003593">
    <property type="entry name" value="AAA+_ATPase"/>
</dbReference>
<protein>
    <submittedName>
        <fullName evidence="7">ABC-type sugar transport system, ATPase component</fullName>
    </submittedName>
</protein>
<evidence type="ECO:0000313" key="7">
    <source>
        <dbReference type="EMBL" id="SCL73586.1"/>
    </source>
</evidence>
<dbReference type="GO" id="GO:0015807">
    <property type="term" value="P:L-amino acid transport"/>
    <property type="evidence" value="ECO:0007669"/>
    <property type="project" value="TreeGrafter"/>
</dbReference>
<evidence type="ECO:0000256" key="2">
    <source>
        <dbReference type="ARBA" id="ARBA00022448"/>
    </source>
</evidence>
<accession>A0A1C6W4Z0</accession>
<dbReference type="InterPro" id="IPR052156">
    <property type="entry name" value="BCAA_Transport_ATP-bd_LivF"/>
</dbReference>
<feature type="domain" description="ABC transporter" evidence="6">
    <location>
        <begin position="274"/>
        <end position="507"/>
    </location>
</feature>
<dbReference type="Proteomes" id="UP000199343">
    <property type="component" value="Unassembled WGS sequence"/>
</dbReference>
<evidence type="ECO:0000256" key="3">
    <source>
        <dbReference type="ARBA" id="ARBA00022741"/>
    </source>
</evidence>
<dbReference type="InterPro" id="IPR027417">
    <property type="entry name" value="P-loop_NTPase"/>
</dbReference>
<feature type="domain" description="ABC transporter" evidence="6">
    <location>
        <begin position="9"/>
        <end position="248"/>
    </location>
</feature>
<evidence type="ECO:0000313" key="8">
    <source>
        <dbReference type="Proteomes" id="UP000199343"/>
    </source>
</evidence>
<dbReference type="Gene3D" id="3.40.50.300">
    <property type="entry name" value="P-loop containing nucleotide triphosphate hydrolases"/>
    <property type="match status" value="2"/>
</dbReference>
<evidence type="ECO:0000259" key="6">
    <source>
        <dbReference type="PROSITE" id="PS50893"/>
    </source>
</evidence>
<dbReference type="Pfam" id="PF00005">
    <property type="entry name" value="ABC_tran"/>
    <property type="match status" value="2"/>
</dbReference>
<gene>
    <name evidence="7" type="ORF">GA0070608_5889</name>
</gene>
<sequence length="515" mass="54018">MNDYPPALLHLDGVGRRYGGLHALHDISITLPTGARHAVIGPNGAGKSTLFGVIAGSVRPTSGRVLLDGRDVNRLGPAARARRGVGRTFQHPAVFGRLSAAANVALAINRRTPPAARSASARRGMNTDRARAVLHAAGLAAYADMPAAALPYGVRRRLELAVALTPQPRLLLLDEPSAGLDPGDVAQLVETIRALPPEVTVLLIDHHLDLVWDVADTVTVLQHGNHIATGTPDEIRADTAVRAVYLTTAGTPAAAVPDCVPDPVPPSGERRRLLEVRNLQAGYDGAPAVHDLNFDVFEGKILALLGRNGAGKTTVLNALAGLTPLTPPTSVTLGGGRLPTAAHRIARAGLTLVPQGRRLFSLTVAEHLTVAAATATRDRHVGRQWSRDDILALLPALGTRLRHSAERLSGGEQQMLAFARALLARPRVLLLDEPSEGLAPALVQQISVAISTIAAQGVGVVIAEQNLSLALSLADDVVVLEHGHVALTAATADFTESHHRRLHDLLGVTPVGANA</sequence>
<proteinExistence type="inferred from homology"/>
<dbReference type="PROSITE" id="PS00211">
    <property type="entry name" value="ABC_TRANSPORTER_1"/>
    <property type="match status" value="1"/>
</dbReference>
<name>A0A1C6W4Z0_9ACTN</name>
<dbReference type="PROSITE" id="PS50893">
    <property type="entry name" value="ABC_TRANSPORTER_2"/>
    <property type="match status" value="2"/>
</dbReference>
<dbReference type="InterPro" id="IPR032823">
    <property type="entry name" value="BCA_ABC_TP_C"/>
</dbReference>
<organism evidence="7 8">
    <name type="scientific">Micromonospora peucetia</name>
    <dbReference type="NCBI Taxonomy" id="47871"/>
    <lineage>
        <taxon>Bacteria</taxon>
        <taxon>Bacillati</taxon>
        <taxon>Actinomycetota</taxon>
        <taxon>Actinomycetes</taxon>
        <taxon>Micromonosporales</taxon>
        <taxon>Micromonosporaceae</taxon>
        <taxon>Micromonospora</taxon>
    </lineage>
</organism>
<evidence type="ECO:0000256" key="4">
    <source>
        <dbReference type="ARBA" id="ARBA00022840"/>
    </source>
</evidence>
<dbReference type="RefSeq" id="WP_245716000.1">
    <property type="nucleotide sequence ID" value="NZ_FMIC01000002.1"/>
</dbReference>
<dbReference type="InterPro" id="IPR017871">
    <property type="entry name" value="ABC_transporter-like_CS"/>
</dbReference>
<evidence type="ECO:0000256" key="1">
    <source>
        <dbReference type="ARBA" id="ARBA00005417"/>
    </source>
</evidence>
<keyword evidence="4" id="KW-0067">ATP-binding</keyword>
<dbReference type="STRING" id="47871.GA0070608_5889"/>
<dbReference type="CDD" id="cd03224">
    <property type="entry name" value="ABC_TM1139_LivF_branched"/>
    <property type="match status" value="1"/>
</dbReference>
<comment type="similarity">
    <text evidence="1">Belongs to the ABC transporter superfamily.</text>
</comment>
<reference evidence="7 8" key="1">
    <citation type="submission" date="2016-06" db="EMBL/GenBank/DDBJ databases">
        <authorList>
            <person name="Kjaerup R.B."/>
            <person name="Dalgaard T.S."/>
            <person name="Juul-Madsen H.R."/>
        </authorList>
    </citation>
    <scope>NUCLEOTIDE SEQUENCE [LARGE SCALE GENOMIC DNA]</scope>
    <source>
        <strain evidence="7 8">DSM 43363</strain>
    </source>
</reference>
<dbReference type="Pfam" id="PF12399">
    <property type="entry name" value="BCA_ABC_TP_C"/>
    <property type="match status" value="1"/>
</dbReference>
<keyword evidence="7" id="KW-0762">Sugar transport</keyword>
<dbReference type="SUPFAM" id="SSF52540">
    <property type="entry name" value="P-loop containing nucleoside triphosphate hydrolases"/>
    <property type="match status" value="2"/>
</dbReference>
<keyword evidence="3" id="KW-0547">Nucleotide-binding</keyword>
<dbReference type="AlphaFoldDB" id="A0A1C6W4Z0"/>
<dbReference type="PANTHER" id="PTHR43820:SF4">
    <property type="entry name" value="HIGH-AFFINITY BRANCHED-CHAIN AMINO ACID TRANSPORT ATP-BINDING PROTEIN LIVF"/>
    <property type="match status" value="1"/>
</dbReference>
<dbReference type="InterPro" id="IPR003439">
    <property type="entry name" value="ABC_transporter-like_ATP-bd"/>
</dbReference>
<evidence type="ECO:0000256" key="5">
    <source>
        <dbReference type="ARBA" id="ARBA00022970"/>
    </source>
</evidence>
<dbReference type="GO" id="GO:0016887">
    <property type="term" value="F:ATP hydrolysis activity"/>
    <property type="evidence" value="ECO:0007669"/>
    <property type="project" value="InterPro"/>
</dbReference>
<dbReference type="SMART" id="SM00382">
    <property type="entry name" value="AAA"/>
    <property type="match status" value="2"/>
</dbReference>
<dbReference type="CDD" id="cd03219">
    <property type="entry name" value="ABC_Mj1267_LivG_branched"/>
    <property type="match status" value="1"/>
</dbReference>